<feature type="region of interest" description="Disordered" evidence="1">
    <location>
        <begin position="1"/>
        <end position="31"/>
    </location>
</feature>
<evidence type="ECO:0000256" key="2">
    <source>
        <dbReference type="SAM" id="Phobius"/>
    </source>
</evidence>
<dbReference type="OrthoDB" id="3989662at2759"/>
<organism evidence="3 4">
    <name type="scientific">Eeniella nana</name>
    <name type="common">Yeast</name>
    <name type="synonym">Brettanomyces nanus</name>
    <dbReference type="NCBI Taxonomy" id="13502"/>
    <lineage>
        <taxon>Eukaryota</taxon>
        <taxon>Fungi</taxon>
        <taxon>Dikarya</taxon>
        <taxon>Ascomycota</taxon>
        <taxon>Saccharomycotina</taxon>
        <taxon>Pichiomycetes</taxon>
        <taxon>Pichiales</taxon>
        <taxon>Pichiaceae</taxon>
        <taxon>Brettanomyces</taxon>
    </lineage>
</organism>
<feature type="transmembrane region" description="Helical" evidence="2">
    <location>
        <begin position="383"/>
        <end position="400"/>
    </location>
</feature>
<keyword evidence="2" id="KW-0472">Membrane</keyword>
<dbReference type="GeneID" id="62194844"/>
<keyword evidence="2" id="KW-1133">Transmembrane helix</keyword>
<feature type="compositionally biased region" description="Low complexity" evidence="1">
    <location>
        <begin position="18"/>
        <end position="28"/>
    </location>
</feature>
<keyword evidence="4" id="KW-1185">Reference proteome</keyword>
<dbReference type="KEGG" id="bnn:FOA43_001443"/>
<evidence type="ECO:0000256" key="1">
    <source>
        <dbReference type="SAM" id="MobiDB-lite"/>
    </source>
</evidence>
<dbReference type="Proteomes" id="UP000662931">
    <property type="component" value="Chromosome 1"/>
</dbReference>
<feature type="compositionally biased region" description="Basic and acidic residues" evidence="1">
    <location>
        <begin position="360"/>
        <end position="373"/>
    </location>
</feature>
<proteinExistence type="predicted"/>
<name>A0A875RXD9_EENNA</name>
<feature type="region of interest" description="Disordered" evidence="1">
    <location>
        <begin position="352"/>
        <end position="374"/>
    </location>
</feature>
<accession>A0A875RXD9</accession>
<dbReference type="AlphaFoldDB" id="A0A875RXD9"/>
<gene>
    <name evidence="3" type="ORF">FOA43_001443</name>
</gene>
<dbReference type="EMBL" id="CP064812">
    <property type="protein sequence ID" value="QPG74121.1"/>
    <property type="molecule type" value="Genomic_DNA"/>
</dbReference>
<keyword evidence="2" id="KW-0812">Transmembrane</keyword>
<reference evidence="3" key="1">
    <citation type="submission" date="2020-10" db="EMBL/GenBank/DDBJ databases">
        <authorList>
            <person name="Roach M.J.R."/>
        </authorList>
    </citation>
    <scope>NUCLEOTIDE SEQUENCE</scope>
    <source>
        <strain evidence="3">CBS 1945</strain>
    </source>
</reference>
<evidence type="ECO:0000313" key="3">
    <source>
        <dbReference type="EMBL" id="QPG74121.1"/>
    </source>
</evidence>
<evidence type="ECO:0000313" key="4">
    <source>
        <dbReference type="Proteomes" id="UP000662931"/>
    </source>
</evidence>
<dbReference type="RefSeq" id="XP_038777686.1">
    <property type="nucleotide sequence ID" value="XM_038921758.1"/>
</dbReference>
<protein>
    <submittedName>
        <fullName evidence="3">Uncharacterized protein</fullName>
    </submittedName>
</protein>
<sequence>MLNIHDALPKNGAESDPESASASVSGSSRRQESILSPHNSIFKALHNPELDFEVSPTTAIPEFSVSSWQPVSRLSPDPIRQQQRPFEGVDSSFVLLSESPNVGSVLSSSSDLDDRSIDDHISSRVTTLHSQRLTATSSLAVLRPDEDCESLDMSETDSSSLSFESSTIIPSFVMPRVSIPSLDVTTNSDSLSVMPLNIQVIGQDNHGLISRLSGYKKTLRHVSFQASNQPSPKLILMIVSQDNYLLPQITKKPFIPILLQTSTEAAISVDKLSSQYMICKPLRLKSIKDDLMVLIDFLSCLDRNCELLTSLLDNGRIGYSMKLNSVNSVLIENSTTSDLSLLCAELKNQSVGTKDPSLVDSDRRQHDGRHDNSSHNQRLRARLFLGFTFGIVSMTLIVIWRELTSVETKNSGAPEIIEKNSRSMGSRIRSTFISFSERPFESKYKSESSFVENVSDIWQKLDRWNEFLFLKLDYLAEEIANLGRFFTSEGYLLIQRAKFALLNLLTFVD</sequence>